<evidence type="ECO:0000256" key="10">
    <source>
        <dbReference type="ARBA" id="ARBA00033270"/>
    </source>
</evidence>
<evidence type="ECO:0000256" key="14">
    <source>
        <dbReference type="ARBA" id="ARBA00044770"/>
    </source>
</evidence>
<feature type="transmembrane region" description="Helical" evidence="17">
    <location>
        <begin position="307"/>
        <end position="332"/>
    </location>
</feature>
<dbReference type="GO" id="GO:0051301">
    <property type="term" value="P:cell division"/>
    <property type="evidence" value="ECO:0007669"/>
    <property type="project" value="UniProtKB-KW"/>
</dbReference>
<feature type="compositionally biased region" description="Polar residues" evidence="16">
    <location>
        <begin position="382"/>
        <end position="391"/>
    </location>
</feature>
<feature type="transmembrane region" description="Helical" evidence="17">
    <location>
        <begin position="344"/>
        <end position="361"/>
    </location>
</feature>
<evidence type="ECO:0000256" key="4">
    <source>
        <dbReference type="ARBA" id="ARBA00022692"/>
    </source>
</evidence>
<feature type="transmembrane region" description="Helical" evidence="17">
    <location>
        <begin position="145"/>
        <end position="174"/>
    </location>
</feature>
<organism evidence="18 19">
    <name type="scientific">Phragmitibacter flavus</name>
    <dbReference type="NCBI Taxonomy" id="2576071"/>
    <lineage>
        <taxon>Bacteria</taxon>
        <taxon>Pseudomonadati</taxon>
        <taxon>Verrucomicrobiota</taxon>
        <taxon>Verrucomicrobiia</taxon>
        <taxon>Verrucomicrobiales</taxon>
        <taxon>Verrucomicrobiaceae</taxon>
        <taxon>Phragmitibacter</taxon>
    </lineage>
</organism>
<evidence type="ECO:0000256" key="11">
    <source>
        <dbReference type="ARBA" id="ARBA00038053"/>
    </source>
</evidence>
<evidence type="ECO:0000256" key="15">
    <source>
        <dbReference type="ARBA" id="ARBA00049902"/>
    </source>
</evidence>
<keyword evidence="18" id="KW-0132">Cell division</keyword>
<dbReference type="EMBL" id="VAUV01000017">
    <property type="protein sequence ID" value="TLD68988.1"/>
    <property type="molecule type" value="Genomic_DNA"/>
</dbReference>
<evidence type="ECO:0000256" key="3">
    <source>
        <dbReference type="ARBA" id="ARBA00022679"/>
    </source>
</evidence>
<keyword evidence="19" id="KW-1185">Reference proteome</keyword>
<reference evidence="18 19" key="1">
    <citation type="submission" date="2019-05" db="EMBL/GenBank/DDBJ databases">
        <title>Verrucobacter flavum gen. nov., sp. nov. a new member of the family Verrucomicrobiaceae.</title>
        <authorList>
            <person name="Szuroczki S."/>
            <person name="Abbaszade G."/>
            <person name="Szabo A."/>
            <person name="Felfoldi T."/>
            <person name="Schumann P."/>
            <person name="Boka K."/>
            <person name="Keki Z."/>
            <person name="Toumi M."/>
            <person name="Toth E."/>
        </authorList>
    </citation>
    <scope>NUCLEOTIDE SEQUENCE [LARGE SCALE GENOMIC DNA]</scope>
    <source>
        <strain evidence="18 19">MG-N-17</strain>
    </source>
</reference>
<feature type="region of interest" description="Disordered" evidence="16">
    <location>
        <begin position="369"/>
        <end position="391"/>
    </location>
</feature>
<keyword evidence="6" id="KW-0573">Peptidoglycan synthesis</keyword>
<feature type="transmembrane region" description="Helical" evidence="17">
    <location>
        <begin position="6"/>
        <end position="25"/>
    </location>
</feature>
<dbReference type="InterPro" id="IPR001182">
    <property type="entry name" value="FtsW/RodA"/>
</dbReference>
<evidence type="ECO:0000256" key="6">
    <source>
        <dbReference type="ARBA" id="ARBA00022984"/>
    </source>
</evidence>
<keyword evidence="2" id="KW-0328">Glycosyltransferase</keyword>
<dbReference type="RefSeq" id="WP_138088117.1">
    <property type="nucleotide sequence ID" value="NZ_VAUV01000017.1"/>
</dbReference>
<comment type="caution">
    <text evidence="18">The sequence shown here is derived from an EMBL/GenBank/DDBJ whole genome shotgun (WGS) entry which is preliminary data.</text>
</comment>
<comment type="catalytic activity">
    <reaction evidence="15">
        <text>[GlcNAc-(1-&gt;4)-Mur2Ac(oyl-L-Ala-gamma-D-Glu-L-Lys-D-Ala-D-Ala)](n)-di-trans,octa-cis-undecaprenyl diphosphate + beta-D-GlcNAc-(1-&gt;4)-Mur2Ac(oyl-L-Ala-gamma-D-Glu-L-Lys-D-Ala-D-Ala)-di-trans,octa-cis-undecaprenyl diphosphate = [GlcNAc-(1-&gt;4)-Mur2Ac(oyl-L-Ala-gamma-D-Glu-L-Lys-D-Ala-D-Ala)](n+1)-di-trans,octa-cis-undecaprenyl diphosphate + di-trans,octa-cis-undecaprenyl diphosphate + H(+)</text>
        <dbReference type="Rhea" id="RHEA:23708"/>
        <dbReference type="Rhea" id="RHEA-COMP:9602"/>
        <dbReference type="Rhea" id="RHEA-COMP:9603"/>
        <dbReference type="ChEBI" id="CHEBI:15378"/>
        <dbReference type="ChEBI" id="CHEBI:58405"/>
        <dbReference type="ChEBI" id="CHEBI:60033"/>
        <dbReference type="ChEBI" id="CHEBI:78435"/>
        <dbReference type="EC" id="2.4.99.28"/>
    </reaction>
</comment>
<accession>A0A5R8K9K4</accession>
<dbReference type="GO" id="GO:0008360">
    <property type="term" value="P:regulation of cell shape"/>
    <property type="evidence" value="ECO:0007669"/>
    <property type="project" value="UniProtKB-KW"/>
</dbReference>
<evidence type="ECO:0000256" key="8">
    <source>
        <dbReference type="ARBA" id="ARBA00023136"/>
    </source>
</evidence>
<comment type="similarity">
    <text evidence="11">Belongs to the SEDS family. FtsW subfamily.</text>
</comment>
<evidence type="ECO:0000256" key="5">
    <source>
        <dbReference type="ARBA" id="ARBA00022960"/>
    </source>
</evidence>
<evidence type="ECO:0000256" key="12">
    <source>
        <dbReference type="ARBA" id="ARBA00041185"/>
    </source>
</evidence>
<proteinExistence type="inferred from homology"/>
<feature type="transmembrane region" description="Helical" evidence="17">
    <location>
        <begin position="72"/>
        <end position="92"/>
    </location>
</feature>
<dbReference type="Proteomes" id="UP000306196">
    <property type="component" value="Unassembled WGS sequence"/>
</dbReference>
<dbReference type="OrthoDB" id="9812661at2"/>
<evidence type="ECO:0000313" key="19">
    <source>
        <dbReference type="Proteomes" id="UP000306196"/>
    </source>
</evidence>
<evidence type="ECO:0000256" key="1">
    <source>
        <dbReference type="ARBA" id="ARBA00004141"/>
    </source>
</evidence>
<evidence type="ECO:0000256" key="9">
    <source>
        <dbReference type="ARBA" id="ARBA00032370"/>
    </source>
</evidence>
<keyword evidence="5" id="KW-0133">Cell shape</keyword>
<evidence type="ECO:0000256" key="16">
    <source>
        <dbReference type="SAM" id="MobiDB-lite"/>
    </source>
</evidence>
<dbReference type="GO" id="GO:0015648">
    <property type="term" value="F:lipid-linked peptidoglycan transporter activity"/>
    <property type="evidence" value="ECO:0007669"/>
    <property type="project" value="TreeGrafter"/>
</dbReference>
<dbReference type="AlphaFoldDB" id="A0A5R8K9K4"/>
<evidence type="ECO:0000256" key="2">
    <source>
        <dbReference type="ARBA" id="ARBA00022676"/>
    </source>
</evidence>
<dbReference type="PANTHER" id="PTHR30474">
    <property type="entry name" value="CELL CYCLE PROTEIN"/>
    <property type="match status" value="1"/>
</dbReference>
<keyword evidence="18" id="KW-0131">Cell cycle</keyword>
<keyword evidence="4 17" id="KW-0812">Transmembrane</keyword>
<keyword evidence="3" id="KW-0808">Transferase</keyword>
<evidence type="ECO:0000313" key="18">
    <source>
        <dbReference type="EMBL" id="TLD68988.1"/>
    </source>
</evidence>
<evidence type="ECO:0000256" key="7">
    <source>
        <dbReference type="ARBA" id="ARBA00022989"/>
    </source>
</evidence>
<feature type="transmembrane region" description="Helical" evidence="17">
    <location>
        <begin position="274"/>
        <end position="295"/>
    </location>
</feature>
<name>A0A5R8K9K4_9BACT</name>
<dbReference type="Pfam" id="PF01098">
    <property type="entry name" value="FTSW_RODA_SPOVE"/>
    <property type="match status" value="1"/>
</dbReference>
<dbReference type="GO" id="GO:0008955">
    <property type="term" value="F:peptidoglycan glycosyltransferase activity"/>
    <property type="evidence" value="ECO:0007669"/>
    <property type="project" value="UniProtKB-EC"/>
</dbReference>
<dbReference type="GO" id="GO:0032153">
    <property type="term" value="C:cell division site"/>
    <property type="evidence" value="ECO:0007669"/>
    <property type="project" value="TreeGrafter"/>
</dbReference>
<keyword evidence="8 17" id="KW-0472">Membrane</keyword>
<dbReference type="GO" id="GO:0005886">
    <property type="term" value="C:plasma membrane"/>
    <property type="evidence" value="ECO:0007669"/>
    <property type="project" value="TreeGrafter"/>
</dbReference>
<gene>
    <name evidence="18" type="ORF">FEM03_20215</name>
</gene>
<evidence type="ECO:0000256" key="13">
    <source>
        <dbReference type="ARBA" id="ARBA00041418"/>
    </source>
</evidence>
<keyword evidence="7 17" id="KW-1133">Transmembrane helix</keyword>
<dbReference type="PANTHER" id="PTHR30474:SF2">
    <property type="entry name" value="PEPTIDOGLYCAN GLYCOSYLTRANSFERASE FTSW-RELATED"/>
    <property type="match status" value="1"/>
</dbReference>
<dbReference type="GO" id="GO:0009252">
    <property type="term" value="P:peptidoglycan biosynthetic process"/>
    <property type="evidence" value="ECO:0007669"/>
    <property type="project" value="UniProtKB-KW"/>
</dbReference>
<sequence>MNRASVYLLISSVCLLVLLGIVMLASTSFFVQEKGGAAYTMLWQQGMWVVVSLFAAVFFAWLPYGFLFRFRWWIFGVTLITLVLCFVPYVGVEVNGASRWIGLSSLGLPMLQFQPSEMAKLACVIVLAGWFARHAPLTREFLPGFLIPGVVVVVPLLLVGMEVDLGSAVLIGALGGGMMFVAGTRWIYLVPVGATLLAGLYGVVKLMPNRVERIMAFMDLEKFKDGLGLQQWRAMIAFGSGGVDGVGLGNGRQKMMGLPEAHTDFIFPMVGEELGFGGAIFVVLLFVTILVAGFNIAQRAQDRFGKLLAFGITLIMALEALMNMGVTTALLPNKGLPLPFVSKGGSSLLFAMIGIGILVNIHRHGMPGRKNDLPLTRRRRMSTASHSHGSL</sequence>
<evidence type="ECO:0000256" key="17">
    <source>
        <dbReference type="SAM" id="Phobius"/>
    </source>
</evidence>
<comment type="subcellular location">
    <subcellularLocation>
        <location evidence="1">Membrane</location>
        <topology evidence="1">Multi-pass membrane protein</topology>
    </subcellularLocation>
</comment>
<protein>
    <recommendedName>
        <fullName evidence="12">Probable peptidoglycan glycosyltransferase FtsW</fullName>
        <ecNumber evidence="14">2.4.99.28</ecNumber>
    </recommendedName>
    <alternativeName>
        <fullName evidence="13">Cell division protein FtsW</fullName>
    </alternativeName>
    <alternativeName>
        <fullName evidence="10">Cell wall polymerase</fullName>
    </alternativeName>
    <alternativeName>
        <fullName evidence="9">Peptidoglycan polymerase</fullName>
    </alternativeName>
</protein>
<dbReference type="EC" id="2.4.99.28" evidence="14"/>
<feature type="transmembrane region" description="Helical" evidence="17">
    <location>
        <begin position="46"/>
        <end position="66"/>
    </location>
</feature>